<proteinExistence type="predicted"/>
<comment type="caution">
    <text evidence="1">The sequence shown here is derived from an EMBL/GenBank/DDBJ whole genome shotgun (WGS) entry which is preliminary data.</text>
</comment>
<dbReference type="AlphaFoldDB" id="A0A8S9LR56"/>
<sequence>MSTLDRMAIWSQGLATEYVLCKKASESRSHLFFQCDSSSQVWEYIAKGILRSSYTNDSSEIIVLISEESRKKMSRFCLRYAFQAVLYAIWRERNKIIHGEKMMQLPVLKRMVDKGMRNKITLMSRRGTNGMKRLMQYWFYTRM</sequence>
<evidence type="ECO:0008006" key="3">
    <source>
        <dbReference type="Google" id="ProtNLM"/>
    </source>
</evidence>
<protein>
    <recommendedName>
        <fullName evidence="3">Reverse transcriptase zinc-binding domain-containing protein</fullName>
    </recommendedName>
</protein>
<name>A0A8S9LR56_BRACR</name>
<evidence type="ECO:0000313" key="1">
    <source>
        <dbReference type="EMBL" id="KAF2608068.1"/>
    </source>
</evidence>
<organism evidence="1 2">
    <name type="scientific">Brassica cretica</name>
    <name type="common">Mustard</name>
    <dbReference type="NCBI Taxonomy" id="69181"/>
    <lineage>
        <taxon>Eukaryota</taxon>
        <taxon>Viridiplantae</taxon>
        <taxon>Streptophyta</taxon>
        <taxon>Embryophyta</taxon>
        <taxon>Tracheophyta</taxon>
        <taxon>Spermatophyta</taxon>
        <taxon>Magnoliopsida</taxon>
        <taxon>eudicotyledons</taxon>
        <taxon>Gunneridae</taxon>
        <taxon>Pentapetalae</taxon>
        <taxon>rosids</taxon>
        <taxon>malvids</taxon>
        <taxon>Brassicales</taxon>
        <taxon>Brassicaceae</taxon>
        <taxon>Brassiceae</taxon>
        <taxon>Brassica</taxon>
    </lineage>
</organism>
<dbReference type="EMBL" id="QGKW02000276">
    <property type="protein sequence ID" value="KAF2608068.1"/>
    <property type="molecule type" value="Genomic_DNA"/>
</dbReference>
<accession>A0A8S9LR56</accession>
<reference evidence="1" key="1">
    <citation type="submission" date="2019-12" db="EMBL/GenBank/DDBJ databases">
        <title>Genome sequencing and annotation of Brassica cretica.</title>
        <authorList>
            <person name="Studholme D.J."/>
            <person name="Sarris P.F."/>
        </authorList>
    </citation>
    <scope>NUCLEOTIDE SEQUENCE</scope>
    <source>
        <strain evidence="1">PFS-001/15</strain>
        <tissue evidence="1">Leaf</tissue>
    </source>
</reference>
<evidence type="ECO:0000313" key="2">
    <source>
        <dbReference type="Proteomes" id="UP000712281"/>
    </source>
</evidence>
<dbReference type="Proteomes" id="UP000712281">
    <property type="component" value="Unassembled WGS sequence"/>
</dbReference>
<gene>
    <name evidence="1" type="ORF">F2Q68_00043247</name>
</gene>